<dbReference type="Gene3D" id="2.160.10.10">
    <property type="entry name" value="Hexapeptide repeat proteins"/>
    <property type="match status" value="1"/>
</dbReference>
<comment type="caution">
    <text evidence="2">The sequence shown here is derived from an EMBL/GenBank/DDBJ whole genome shotgun (WGS) entry which is preliminary data.</text>
</comment>
<dbReference type="InterPro" id="IPR050179">
    <property type="entry name" value="Trans_hexapeptide_repeat"/>
</dbReference>
<dbReference type="RefSeq" id="WP_264742346.1">
    <property type="nucleotide sequence ID" value="NZ_JAPDHV010000002.1"/>
</dbReference>
<evidence type="ECO:0000313" key="3">
    <source>
        <dbReference type="Proteomes" id="UP001163719"/>
    </source>
</evidence>
<evidence type="ECO:0000256" key="1">
    <source>
        <dbReference type="ARBA" id="ARBA00007274"/>
    </source>
</evidence>
<accession>A0ABT3HKS1</accession>
<proteinExistence type="inferred from homology"/>
<dbReference type="InterPro" id="IPR001451">
    <property type="entry name" value="Hexapep"/>
</dbReference>
<dbReference type="EMBL" id="JAPDHV010000002">
    <property type="protein sequence ID" value="MCW3160387.1"/>
    <property type="molecule type" value="Genomic_DNA"/>
</dbReference>
<dbReference type="SUPFAM" id="SSF51161">
    <property type="entry name" value="Trimeric LpxA-like enzymes"/>
    <property type="match status" value="1"/>
</dbReference>
<dbReference type="Pfam" id="PF00132">
    <property type="entry name" value="Hexapep"/>
    <property type="match status" value="3"/>
</dbReference>
<dbReference type="Proteomes" id="UP001163719">
    <property type="component" value="Unassembled WGS sequence"/>
</dbReference>
<organism evidence="2 3">
    <name type="scientific">Chryseobacterium oryctis</name>
    <dbReference type="NCBI Taxonomy" id="2952618"/>
    <lineage>
        <taxon>Bacteria</taxon>
        <taxon>Pseudomonadati</taxon>
        <taxon>Bacteroidota</taxon>
        <taxon>Flavobacteriia</taxon>
        <taxon>Flavobacteriales</taxon>
        <taxon>Weeksellaceae</taxon>
        <taxon>Chryseobacterium group</taxon>
        <taxon>Chryseobacterium</taxon>
    </lineage>
</organism>
<reference evidence="2" key="1">
    <citation type="submission" date="2022-10" db="EMBL/GenBank/DDBJ databases">
        <title>Chryseobacterium babae sp. nov. isolated from the gut of the beetle Oryctes rhinoceros, and Chryseobacterium kimseyorum sp. nov., isolated from a stick insect rearing cage.</title>
        <authorList>
            <person name="Shelomi M."/>
            <person name="Han C.-J."/>
            <person name="Chen W.-M."/>
            <person name="Chen H.-K."/>
            <person name="Liaw S.-J."/>
            <person name="Muhle E."/>
            <person name="Clermont D."/>
        </authorList>
    </citation>
    <scope>NUCLEOTIDE SEQUENCE</scope>
    <source>
        <strain evidence="2">WLa1L2M3</strain>
    </source>
</reference>
<dbReference type="PANTHER" id="PTHR43300">
    <property type="entry name" value="ACETYLTRANSFERASE"/>
    <property type="match status" value="1"/>
</dbReference>
<dbReference type="InterPro" id="IPR011004">
    <property type="entry name" value="Trimer_LpxA-like_sf"/>
</dbReference>
<comment type="similarity">
    <text evidence="1">Belongs to the transferase hexapeptide repeat family.</text>
</comment>
<protein>
    <submittedName>
        <fullName evidence="2">N-acetyltransferase</fullName>
    </submittedName>
</protein>
<name>A0ABT3HKS1_9FLAO</name>
<sequence>MNYKIHNLADVQTENIGENTMIWQFCVILKGAEIGKNCNINCNVFIENDVKIGDNVTIKPGVQVWDGVTLEDNVFVGPNVTFTNDLIPRSKQYPAEFAKTLVERGASIGANSTIIAGNTIGKNALIGAGSVVTKNIPANTVWFGNPAKQTGYITSEGKILDLNMIDKEGNSYQFLNDEFLKK</sequence>
<gene>
    <name evidence="2" type="ORF">OH806_03810</name>
</gene>
<keyword evidence="3" id="KW-1185">Reference proteome</keyword>
<evidence type="ECO:0000313" key="2">
    <source>
        <dbReference type="EMBL" id="MCW3160387.1"/>
    </source>
</evidence>
<dbReference type="PANTHER" id="PTHR43300:SF4">
    <property type="entry name" value="ACYL-[ACYL-CARRIER-PROTEIN]--UDP-N-ACETYLGLUCOSAMINE O-ACYLTRANSFERASE"/>
    <property type="match status" value="1"/>
</dbReference>
<dbReference type="CDD" id="cd03358">
    <property type="entry name" value="LbH_WxcM_N_like"/>
    <property type="match status" value="1"/>
</dbReference>